<evidence type="ECO:0000256" key="12">
    <source>
        <dbReference type="HAMAP-Rule" id="MF_01382"/>
    </source>
</evidence>
<dbReference type="CDD" id="cd17928">
    <property type="entry name" value="DEXDc_SecA"/>
    <property type="match status" value="1"/>
</dbReference>
<evidence type="ECO:0000256" key="4">
    <source>
        <dbReference type="ARBA" id="ARBA00022475"/>
    </source>
</evidence>
<keyword evidence="6 12" id="KW-0547">Nucleotide-binding</keyword>
<comment type="subunit">
    <text evidence="12">Monomer and homodimer. Part of the essential Sec protein translocation apparatus which comprises SecA, SecYEG and auxiliary proteins SecDF. Other proteins may also be involved.</text>
</comment>
<dbReference type="GO" id="GO:0005829">
    <property type="term" value="C:cytosol"/>
    <property type="evidence" value="ECO:0007669"/>
    <property type="project" value="TreeGrafter"/>
</dbReference>
<dbReference type="InterPro" id="IPR036670">
    <property type="entry name" value="SecA_X-link_sf"/>
</dbReference>
<dbReference type="InterPro" id="IPR014001">
    <property type="entry name" value="Helicase_ATP-bd"/>
</dbReference>
<evidence type="ECO:0000256" key="11">
    <source>
        <dbReference type="ARBA" id="ARBA00023136"/>
    </source>
</evidence>
<dbReference type="PROSITE" id="PS51192">
    <property type="entry name" value="HELICASE_ATP_BIND_1"/>
    <property type="match status" value="1"/>
</dbReference>
<evidence type="ECO:0000313" key="17">
    <source>
        <dbReference type="Proteomes" id="UP000552935"/>
    </source>
</evidence>
<dbReference type="PROSITE" id="PS51196">
    <property type="entry name" value="SECA_MOTOR_DEAD"/>
    <property type="match status" value="1"/>
</dbReference>
<dbReference type="SMART" id="SM00958">
    <property type="entry name" value="SecA_PP_bind"/>
    <property type="match status" value="1"/>
</dbReference>
<evidence type="ECO:0000313" key="16">
    <source>
        <dbReference type="EMBL" id="NZA05023.1"/>
    </source>
</evidence>
<dbReference type="GO" id="GO:0006605">
    <property type="term" value="P:protein targeting"/>
    <property type="evidence" value="ECO:0007669"/>
    <property type="project" value="UniProtKB-UniRule"/>
</dbReference>
<comment type="caution">
    <text evidence="16">The sequence shown here is derived from an EMBL/GenBank/DDBJ whole genome shotgun (WGS) entry which is preliminary data.</text>
</comment>
<dbReference type="SUPFAM" id="SSF81767">
    <property type="entry name" value="Pre-protein crosslinking domain of SecA"/>
    <property type="match status" value="1"/>
</dbReference>
<evidence type="ECO:0000256" key="3">
    <source>
        <dbReference type="ARBA" id="ARBA00022448"/>
    </source>
</evidence>
<keyword evidence="10 12" id="KW-0811">Translocation</keyword>
<dbReference type="GO" id="GO:0017038">
    <property type="term" value="P:protein import"/>
    <property type="evidence" value="ECO:0007669"/>
    <property type="project" value="InterPro"/>
</dbReference>
<dbReference type="CDD" id="cd18803">
    <property type="entry name" value="SF2_C_secA"/>
    <property type="match status" value="1"/>
</dbReference>
<dbReference type="SMART" id="SM00957">
    <property type="entry name" value="SecA_DEAD"/>
    <property type="match status" value="1"/>
</dbReference>
<dbReference type="Gene3D" id="3.90.1440.10">
    <property type="entry name" value="SecA, preprotein cross-linking domain"/>
    <property type="match status" value="1"/>
</dbReference>
<dbReference type="InterPro" id="IPR014018">
    <property type="entry name" value="SecA_motor_DEAD"/>
</dbReference>
<dbReference type="Pfam" id="PF01043">
    <property type="entry name" value="SecA_PP_bind"/>
    <property type="match status" value="1"/>
</dbReference>
<evidence type="ECO:0000256" key="10">
    <source>
        <dbReference type="ARBA" id="ARBA00023010"/>
    </source>
</evidence>
<dbReference type="PANTHER" id="PTHR30612:SF0">
    <property type="entry name" value="CHLOROPLAST PROTEIN-TRANSPORTING ATPASE"/>
    <property type="match status" value="1"/>
</dbReference>
<evidence type="ECO:0000256" key="1">
    <source>
        <dbReference type="ARBA" id="ARBA00004170"/>
    </source>
</evidence>
<dbReference type="Pfam" id="PF07516">
    <property type="entry name" value="SecA_SW"/>
    <property type="match status" value="1"/>
</dbReference>
<dbReference type="Proteomes" id="UP000552935">
    <property type="component" value="Unassembled WGS sequence"/>
</dbReference>
<keyword evidence="5 12" id="KW-0963">Cytoplasm</keyword>
<dbReference type="InterPro" id="IPR000185">
    <property type="entry name" value="SecA"/>
</dbReference>
<dbReference type="InterPro" id="IPR011116">
    <property type="entry name" value="SecA_Wing/Scaffold"/>
</dbReference>
<dbReference type="Gene3D" id="1.10.3060.10">
    <property type="entry name" value="Helical scaffold and wing domains of SecA"/>
    <property type="match status" value="1"/>
</dbReference>
<keyword evidence="3 12" id="KW-0813">Transport</keyword>
<evidence type="ECO:0000259" key="15">
    <source>
        <dbReference type="PROSITE" id="PS51196"/>
    </source>
</evidence>
<feature type="domain" description="Helicase C-terminal" evidence="14">
    <location>
        <begin position="413"/>
        <end position="565"/>
    </location>
</feature>
<dbReference type="InterPro" id="IPR011115">
    <property type="entry name" value="SecA_DEAD"/>
</dbReference>
<feature type="binding site" evidence="12">
    <location>
        <begin position="94"/>
        <end position="98"/>
    </location>
    <ligand>
        <name>ATP</name>
        <dbReference type="ChEBI" id="CHEBI:30616"/>
    </ligand>
</feature>
<feature type="binding site" evidence="12">
    <location>
        <position position="76"/>
    </location>
    <ligand>
        <name>ATP</name>
        <dbReference type="ChEBI" id="CHEBI:30616"/>
    </ligand>
</feature>
<dbReference type="SUPFAM" id="SSF81886">
    <property type="entry name" value="Helical scaffold and wing domains of SecA"/>
    <property type="match status" value="1"/>
</dbReference>
<dbReference type="InterPro" id="IPR001650">
    <property type="entry name" value="Helicase_C-like"/>
</dbReference>
<dbReference type="EMBL" id="JACCKI010000004">
    <property type="protein sequence ID" value="NZA05023.1"/>
    <property type="molecule type" value="Genomic_DNA"/>
</dbReference>
<evidence type="ECO:0000256" key="9">
    <source>
        <dbReference type="ARBA" id="ARBA00022967"/>
    </source>
</evidence>
<dbReference type="EC" id="7.4.2.8" evidence="12"/>
<comment type="subcellular location">
    <subcellularLocation>
        <location evidence="12">Cell membrane</location>
        <topology evidence="12">Peripheral membrane protein</topology>
        <orientation evidence="12">Cytoplasmic side</orientation>
    </subcellularLocation>
    <subcellularLocation>
        <location evidence="12">Cytoplasm</location>
    </subcellularLocation>
    <subcellularLocation>
        <location evidence="1">Membrane</location>
        <topology evidence="1">Peripheral membrane protein</topology>
    </subcellularLocation>
    <text evidence="12">Distribution is 50-50.</text>
</comment>
<evidence type="ECO:0000256" key="2">
    <source>
        <dbReference type="ARBA" id="ARBA00007650"/>
    </source>
</evidence>
<name>A0A853J4E7_LACRH</name>
<organism evidence="16 17">
    <name type="scientific">Lacticaseibacillus rhamnosus</name>
    <name type="common">Lactobacillus rhamnosus</name>
    <dbReference type="NCBI Taxonomy" id="47715"/>
    <lineage>
        <taxon>Bacteria</taxon>
        <taxon>Bacillati</taxon>
        <taxon>Bacillota</taxon>
        <taxon>Bacilli</taxon>
        <taxon>Lactobacillales</taxon>
        <taxon>Lactobacillaceae</taxon>
        <taxon>Lacticaseibacillus</taxon>
    </lineage>
</organism>
<dbReference type="InterPro" id="IPR036266">
    <property type="entry name" value="SecA_Wing/Scaffold_sf"/>
</dbReference>
<dbReference type="FunFam" id="3.40.50.300:FF:000429">
    <property type="entry name" value="Preprotein translocase subunit SecA"/>
    <property type="match status" value="1"/>
</dbReference>
<dbReference type="Pfam" id="PF21090">
    <property type="entry name" value="P-loop_SecA"/>
    <property type="match status" value="2"/>
</dbReference>
<keyword evidence="8 12" id="KW-0653">Protein transport</keyword>
<dbReference type="GO" id="GO:0005524">
    <property type="term" value="F:ATP binding"/>
    <property type="evidence" value="ECO:0007669"/>
    <property type="project" value="UniProtKB-UniRule"/>
</dbReference>
<accession>A0A853J4E7</accession>
<keyword evidence="11 12" id="KW-0472">Membrane</keyword>
<gene>
    <name evidence="12 16" type="primary">secA</name>
    <name evidence="16" type="ORF">H0N82_07870</name>
</gene>
<dbReference type="GO" id="GO:0031522">
    <property type="term" value="C:cell envelope Sec protein transport complex"/>
    <property type="evidence" value="ECO:0007669"/>
    <property type="project" value="TreeGrafter"/>
</dbReference>
<keyword evidence="4 12" id="KW-1003">Cell membrane</keyword>
<sequence>MNFWGSSYRYHKKAKKIIKLQETYRAMGDEELRQQTELFRQRLAKGESLRSLLVEAYAVVCEADFRVLHMRPFPVQVLGAVAMEYNNIVEMKTGEGKTLTATMPMYLHGLTGAGNFLITANGYLANRDAEQMGQVYRWLGLTVASGVAQPGHESEKRDRQRIYQADIVYTTNSALGFDYLFDNLAANPEEQYINHLNYALLDEADAILLDSAQTPLIIAGIPRVQSNYYQSADRMINMLKEKVDYKRSDDRKSVWFTPDGIKRMQHFFGVDDLLGDEWHELYRHLVLALKAHFIYKRDRDYVVDDDMVVLVDRDNGRELIGMKMQSGQHQAIEAKEHVKLTDEMRTMASVTYQNLFRMFGQLAGMTGTAATDAAEFMEVYRLAVYRVPTNEPMIRKDLPDQLYISQTAKLLASLKTVHKAYDEKRPILIETGSLSLSILYSRLLLREKIPHSLLNARSAAKEAKIVAEAGQLGAVTVATSMAGRGTDIKLGKGVKEKGGLLVLGTERMANRRVDNQLRGRAGRQGEPGSSIFYTSLEDRIVIQNAPKRVQKYAYKHSHDKHQQLSRHGRFHRVIDEAQNRVSNAGRSARFSTLQYDEVFRAQRDCVYATRDKVMVASSLERVIKGVFKRVAEDFVKDHVKDHRNGDISDFLDFVYTNIDRDYLPQMLEDHPNQWQDPTTVLWGQSIGLNAHLTPTNSTASVAWGTNAASGVGAFTNVNGRITSFKTEAPSGNTNAALQTNNGTPVTFTATATNDDKTTVSGKVQATIGGLNPLTVQRGTSFSVKPAALDGVTYPSKPTFKWHLYKDQKGSQDYSPVAGEQITNNTDTLNWQNIQAAAGTLYYQLEVEFDSGQKSYWYSNIAPLTITASAPQLHAVPNLQFALSSGANPSIADFYAAQGVTMVYQPSTIANQTNWDGNNHGALAIAGGGSTWSLNVQFSPFKNQTTQHYLSTETGGSAAVTLHFADGTAVQAKDNRQPVTVYSKVTKDVTTTTATTTSLQVPQTSTIQPGTYQSTATWTLVKAP</sequence>
<feature type="binding site" evidence="12">
    <location>
        <position position="487"/>
    </location>
    <ligand>
        <name>ATP</name>
        <dbReference type="ChEBI" id="CHEBI:30616"/>
    </ligand>
</feature>
<dbReference type="PROSITE" id="PS51194">
    <property type="entry name" value="HELICASE_CTER"/>
    <property type="match status" value="1"/>
</dbReference>
<evidence type="ECO:0000256" key="5">
    <source>
        <dbReference type="ARBA" id="ARBA00022490"/>
    </source>
</evidence>
<dbReference type="InterPro" id="IPR044722">
    <property type="entry name" value="SecA_SF2_C"/>
</dbReference>
<dbReference type="RefSeq" id="WP_080980179.1">
    <property type="nucleotide sequence ID" value="NZ_CP086326.1"/>
</dbReference>
<dbReference type="HAMAP" id="MF_01382">
    <property type="entry name" value="SecA"/>
    <property type="match status" value="1"/>
</dbReference>
<dbReference type="Gene3D" id="3.40.50.300">
    <property type="entry name" value="P-loop containing nucleotide triphosphate hydrolases"/>
    <property type="match status" value="3"/>
</dbReference>
<dbReference type="InterPro" id="IPR011130">
    <property type="entry name" value="SecA_preprotein_X-link_dom"/>
</dbReference>
<feature type="domain" description="Helicase ATP-binding" evidence="13">
    <location>
        <begin position="78"/>
        <end position="239"/>
    </location>
</feature>
<evidence type="ECO:0000259" key="13">
    <source>
        <dbReference type="PROSITE" id="PS51192"/>
    </source>
</evidence>
<evidence type="ECO:0000259" key="14">
    <source>
        <dbReference type="PROSITE" id="PS51194"/>
    </source>
</evidence>
<proteinExistence type="inferred from homology"/>
<dbReference type="GO" id="GO:0065002">
    <property type="term" value="P:intracellular protein transmembrane transport"/>
    <property type="evidence" value="ECO:0007669"/>
    <property type="project" value="UniProtKB-UniRule"/>
</dbReference>
<dbReference type="GO" id="GO:0008564">
    <property type="term" value="F:protein-exporting ATPase activity"/>
    <property type="evidence" value="ECO:0007669"/>
    <property type="project" value="UniProtKB-EC"/>
</dbReference>
<comment type="function">
    <text evidence="12">Part of the Sec protein translocase complex. Interacts with the SecYEG preprotein conducting channel. Has a central role in coupling the hydrolysis of ATP to the transfer of proteins into and across the cell membrane, serving as an ATP-driven molecular motor driving the stepwise translocation of polypeptide chains across the membrane.</text>
</comment>
<evidence type="ECO:0000256" key="7">
    <source>
        <dbReference type="ARBA" id="ARBA00022840"/>
    </source>
</evidence>
<evidence type="ECO:0000256" key="6">
    <source>
        <dbReference type="ARBA" id="ARBA00022741"/>
    </source>
</evidence>
<protein>
    <recommendedName>
        <fullName evidence="12">Protein translocase subunit SecA</fullName>
        <ecNumber evidence="12">7.4.2.8</ecNumber>
    </recommendedName>
</protein>
<comment type="catalytic activity">
    <reaction evidence="12">
        <text>ATP + H2O + cellular proteinSide 1 = ADP + phosphate + cellular proteinSide 2.</text>
        <dbReference type="EC" id="7.4.2.8"/>
    </reaction>
</comment>
<evidence type="ECO:0000256" key="8">
    <source>
        <dbReference type="ARBA" id="ARBA00022927"/>
    </source>
</evidence>
<dbReference type="GO" id="GO:0005886">
    <property type="term" value="C:plasma membrane"/>
    <property type="evidence" value="ECO:0007669"/>
    <property type="project" value="UniProtKB-SubCell"/>
</dbReference>
<dbReference type="PANTHER" id="PTHR30612">
    <property type="entry name" value="SECA INNER MEMBRANE COMPONENT OF SEC PROTEIN SECRETION SYSTEM"/>
    <property type="match status" value="1"/>
</dbReference>
<dbReference type="InterPro" id="IPR027417">
    <property type="entry name" value="P-loop_NTPase"/>
</dbReference>
<keyword evidence="7 12" id="KW-0067">ATP-binding</keyword>
<comment type="similarity">
    <text evidence="2 12">Belongs to the SecA family.</text>
</comment>
<dbReference type="AlphaFoldDB" id="A0A853J4E7"/>
<dbReference type="SUPFAM" id="SSF52540">
    <property type="entry name" value="P-loop containing nucleoside triphosphate hydrolases"/>
    <property type="match status" value="2"/>
</dbReference>
<feature type="domain" description="SecA family profile" evidence="15">
    <location>
        <begin position="1"/>
        <end position="565"/>
    </location>
</feature>
<dbReference type="NCBIfam" id="NF006630">
    <property type="entry name" value="PRK09200.1"/>
    <property type="match status" value="1"/>
</dbReference>
<dbReference type="PRINTS" id="PR00906">
    <property type="entry name" value="SECA"/>
</dbReference>
<dbReference type="GO" id="GO:0043952">
    <property type="term" value="P:protein transport by the Sec complex"/>
    <property type="evidence" value="ECO:0007669"/>
    <property type="project" value="TreeGrafter"/>
</dbReference>
<reference evidence="16 17" key="1">
    <citation type="submission" date="2020-07" db="EMBL/GenBank/DDBJ databases">
        <title>Organ Donor 1.</title>
        <authorList>
            <person name="Marsh A.J."/>
            <person name="Azcarate-Peril M.A."/>
        </authorList>
    </citation>
    <scope>NUCLEOTIDE SEQUENCE [LARGE SCALE GENOMIC DNA]</scope>
    <source>
        <strain evidence="16 17">AMC0712</strain>
    </source>
</reference>
<keyword evidence="9 12" id="KW-1278">Translocase</keyword>
<dbReference type="Pfam" id="PF07517">
    <property type="entry name" value="SecA_DEAD"/>
    <property type="match status" value="1"/>
</dbReference>